<dbReference type="AlphaFoldDB" id="A0A9X2WIL4"/>
<keyword evidence="2" id="KW-0812">Transmembrane</keyword>
<feature type="region of interest" description="Disordered" evidence="1">
    <location>
        <begin position="245"/>
        <end position="267"/>
    </location>
</feature>
<sequence>MKSPLGLNADLPVADLVTEAITLLWSKRTAVIKMFLPAMLILALVDWSSSTFLAENDYVSQFGFLIVSVLLSVVFATSCHRFTLLPQDKWDANALHGMRREEFRYLLRGLLLGVIGAVVFFCSMLVAMIFLGQEDAWLGAVIGILPALYIWSRLSVTLPELALGQKTDLKRAWSLSAGNGSRLVLVVFIVPIALASPFLALFMLDHSVLSYVAAFGTYITSLISLVMLSLSYRFLLDFYEPQMPEQESLPTETAEPAVKPRDSGFDA</sequence>
<feature type="transmembrane region" description="Helical" evidence="2">
    <location>
        <begin position="30"/>
        <end position="50"/>
    </location>
</feature>
<evidence type="ECO:0000256" key="1">
    <source>
        <dbReference type="SAM" id="MobiDB-lite"/>
    </source>
</evidence>
<dbReference type="EMBL" id="JAOANI010000031">
    <property type="protein sequence ID" value="MCT7361033.1"/>
    <property type="molecule type" value="Genomic_DNA"/>
</dbReference>
<feature type="transmembrane region" description="Helical" evidence="2">
    <location>
        <begin position="62"/>
        <end position="84"/>
    </location>
</feature>
<comment type="caution">
    <text evidence="3">The sequence shown here is derived from an EMBL/GenBank/DDBJ whole genome shotgun (WGS) entry which is preliminary data.</text>
</comment>
<dbReference type="Proteomes" id="UP001147830">
    <property type="component" value="Unassembled WGS sequence"/>
</dbReference>
<feature type="transmembrane region" description="Helical" evidence="2">
    <location>
        <begin position="183"/>
        <end position="204"/>
    </location>
</feature>
<keyword evidence="4" id="KW-1185">Reference proteome</keyword>
<evidence type="ECO:0000313" key="3">
    <source>
        <dbReference type="EMBL" id="MCT7361033.1"/>
    </source>
</evidence>
<organism evidence="3 4">
    <name type="scientific">Thalassolituus pacificus</name>
    <dbReference type="NCBI Taxonomy" id="2975440"/>
    <lineage>
        <taxon>Bacteria</taxon>
        <taxon>Pseudomonadati</taxon>
        <taxon>Pseudomonadota</taxon>
        <taxon>Gammaproteobacteria</taxon>
        <taxon>Oceanospirillales</taxon>
        <taxon>Oceanospirillaceae</taxon>
        <taxon>Thalassolituus</taxon>
    </lineage>
</organism>
<feature type="compositionally biased region" description="Basic and acidic residues" evidence="1">
    <location>
        <begin position="258"/>
        <end position="267"/>
    </location>
</feature>
<protein>
    <recommendedName>
        <fullName evidence="5">Glycerophosphoryl diester phosphodiesterase membrane domain-containing protein</fullName>
    </recommendedName>
</protein>
<evidence type="ECO:0000313" key="4">
    <source>
        <dbReference type="Proteomes" id="UP001147830"/>
    </source>
</evidence>
<feature type="transmembrane region" description="Helical" evidence="2">
    <location>
        <begin position="105"/>
        <end position="131"/>
    </location>
</feature>
<evidence type="ECO:0008006" key="5">
    <source>
        <dbReference type="Google" id="ProtNLM"/>
    </source>
</evidence>
<proteinExistence type="predicted"/>
<name>A0A9X2WIL4_9GAMM</name>
<feature type="transmembrane region" description="Helical" evidence="2">
    <location>
        <begin position="137"/>
        <end position="162"/>
    </location>
</feature>
<keyword evidence="2" id="KW-1133">Transmembrane helix</keyword>
<feature type="transmembrane region" description="Helical" evidence="2">
    <location>
        <begin position="210"/>
        <end position="235"/>
    </location>
</feature>
<accession>A0A9X2WIL4</accession>
<keyword evidence="2" id="KW-0472">Membrane</keyword>
<reference evidence="3" key="2">
    <citation type="submission" date="2022-08" db="EMBL/GenBank/DDBJ databases">
        <authorList>
            <person name="Dong C."/>
        </authorList>
    </citation>
    <scope>NUCLEOTIDE SEQUENCE</scope>
    <source>
        <strain evidence="3">59MF3M-4</strain>
    </source>
</reference>
<evidence type="ECO:0000256" key="2">
    <source>
        <dbReference type="SAM" id="Phobius"/>
    </source>
</evidence>
<gene>
    <name evidence="3" type="ORF">NYR02_18565</name>
</gene>
<reference evidence="3" key="1">
    <citation type="journal article" date="2022" name="Front. Microbiol.">
        <title>Genome-based taxonomic rearrangement of Oceanobacter-related bacteria including the description of Thalassolituus hydrocarbonoclasticus sp. nov. and Thalassolituus pacificus sp. nov. and emended description of the genus Thalassolituus.</title>
        <authorList>
            <person name="Dong C."/>
            <person name="Wei L."/>
            <person name="Wang J."/>
            <person name="Lai Q."/>
            <person name="Huang Z."/>
            <person name="Shao Z."/>
        </authorList>
    </citation>
    <scope>NUCLEOTIDE SEQUENCE</scope>
    <source>
        <strain evidence="3">59MF3M-4</strain>
    </source>
</reference>
<dbReference type="RefSeq" id="WP_260977865.1">
    <property type="nucleotide sequence ID" value="NZ_JAOANI010000031.1"/>
</dbReference>